<evidence type="ECO:0000313" key="2">
    <source>
        <dbReference type="EMBL" id="CAB1442052.1"/>
    </source>
</evidence>
<dbReference type="EMBL" id="CADEAL010002779">
    <property type="protein sequence ID" value="CAB1442052.1"/>
    <property type="molecule type" value="Genomic_DNA"/>
</dbReference>
<keyword evidence="3" id="KW-1185">Reference proteome</keyword>
<accession>A0A9N7V2W7</accession>
<evidence type="ECO:0000313" key="3">
    <source>
        <dbReference type="Proteomes" id="UP001153269"/>
    </source>
</evidence>
<name>A0A9N7V2W7_PLEPL</name>
<organism evidence="2 3">
    <name type="scientific">Pleuronectes platessa</name>
    <name type="common">European plaice</name>
    <dbReference type="NCBI Taxonomy" id="8262"/>
    <lineage>
        <taxon>Eukaryota</taxon>
        <taxon>Metazoa</taxon>
        <taxon>Chordata</taxon>
        <taxon>Craniata</taxon>
        <taxon>Vertebrata</taxon>
        <taxon>Euteleostomi</taxon>
        <taxon>Actinopterygii</taxon>
        <taxon>Neopterygii</taxon>
        <taxon>Teleostei</taxon>
        <taxon>Neoteleostei</taxon>
        <taxon>Acanthomorphata</taxon>
        <taxon>Carangaria</taxon>
        <taxon>Pleuronectiformes</taxon>
        <taxon>Pleuronectoidei</taxon>
        <taxon>Pleuronectidae</taxon>
        <taxon>Pleuronectes</taxon>
    </lineage>
</organism>
<feature type="region of interest" description="Disordered" evidence="1">
    <location>
        <begin position="88"/>
        <end position="127"/>
    </location>
</feature>
<protein>
    <submittedName>
        <fullName evidence="2">Uncharacterized protein</fullName>
    </submittedName>
</protein>
<dbReference type="AlphaFoldDB" id="A0A9N7V2W7"/>
<comment type="caution">
    <text evidence="2">The sequence shown here is derived from an EMBL/GenBank/DDBJ whole genome shotgun (WGS) entry which is preliminary data.</text>
</comment>
<gene>
    <name evidence="2" type="ORF">PLEPLA_LOCUS29757</name>
</gene>
<dbReference type="Proteomes" id="UP001153269">
    <property type="component" value="Unassembled WGS sequence"/>
</dbReference>
<evidence type="ECO:0000256" key="1">
    <source>
        <dbReference type="SAM" id="MobiDB-lite"/>
    </source>
</evidence>
<sequence>MSDSGDDIPLPLDCQRAAVTQTWTEALSSHHLTQLLLTGSSFTVTGVNPKVGMLSVFSDRFNWGPSPSASRPVAAGFAPPRTHRRKHLPLAPLLSARKKNGSDEVEGIQIRPHESSSKDSSTRQRTKWKIQHGEIESVVDEDDWIVCVDEMKCSC</sequence>
<proteinExistence type="predicted"/>
<feature type="compositionally biased region" description="Basic and acidic residues" evidence="1">
    <location>
        <begin position="111"/>
        <end position="122"/>
    </location>
</feature>
<reference evidence="2" key="1">
    <citation type="submission" date="2020-03" db="EMBL/GenBank/DDBJ databases">
        <authorList>
            <person name="Weist P."/>
        </authorList>
    </citation>
    <scope>NUCLEOTIDE SEQUENCE</scope>
</reference>